<dbReference type="Pfam" id="PF00270">
    <property type="entry name" value="DEAD"/>
    <property type="match status" value="1"/>
</dbReference>
<dbReference type="SMART" id="SM00487">
    <property type="entry name" value="DEXDc"/>
    <property type="match status" value="1"/>
</dbReference>
<organism evidence="2 3">
    <name type="scientific">Paramormyrops kingsleyae</name>
    <dbReference type="NCBI Taxonomy" id="1676925"/>
    <lineage>
        <taxon>Eukaryota</taxon>
        <taxon>Metazoa</taxon>
        <taxon>Chordata</taxon>
        <taxon>Craniata</taxon>
        <taxon>Vertebrata</taxon>
        <taxon>Euteleostomi</taxon>
        <taxon>Actinopterygii</taxon>
        <taxon>Neopterygii</taxon>
        <taxon>Teleostei</taxon>
        <taxon>Osteoglossocephala</taxon>
        <taxon>Osteoglossomorpha</taxon>
        <taxon>Osteoglossiformes</taxon>
        <taxon>Mormyridae</taxon>
        <taxon>Paramormyrops</taxon>
    </lineage>
</organism>
<evidence type="ECO:0000313" key="2">
    <source>
        <dbReference type="Ensembl" id="ENSPKIP00000018243.1"/>
    </source>
</evidence>
<dbReference type="GO" id="GO:0005524">
    <property type="term" value="F:ATP binding"/>
    <property type="evidence" value="ECO:0007669"/>
    <property type="project" value="InterPro"/>
</dbReference>
<feature type="domain" description="Helicase ATP-binding" evidence="1">
    <location>
        <begin position="168"/>
        <end position="339"/>
    </location>
</feature>
<dbReference type="PROSITE" id="PS51192">
    <property type="entry name" value="HELICASE_ATP_BIND_1"/>
    <property type="match status" value="1"/>
</dbReference>
<dbReference type="GO" id="GO:0016787">
    <property type="term" value="F:hydrolase activity"/>
    <property type="evidence" value="ECO:0007669"/>
    <property type="project" value="UniProtKB-KW"/>
</dbReference>
<proteinExistence type="predicted"/>
<dbReference type="FunFam" id="3.40.50.300:FF:000950">
    <property type="entry name" value="probable ATP-dependent DNA helicase HFM1"/>
    <property type="match status" value="1"/>
</dbReference>
<evidence type="ECO:0000259" key="1">
    <source>
        <dbReference type="PROSITE" id="PS51192"/>
    </source>
</evidence>
<dbReference type="GO" id="GO:0003676">
    <property type="term" value="F:nucleic acid binding"/>
    <property type="evidence" value="ECO:0007669"/>
    <property type="project" value="InterPro"/>
</dbReference>
<name>A0A3B3RIS3_9TELE</name>
<dbReference type="SUPFAM" id="SSF52540">
    <property type="entry name" value="P-loop containing nucleoside triphosphate hydrolases"/>
    <property type="match status" value="1"/>
</dbReference>
<dbReference type="CDD" id="cd18023">
    <property type="entry name" value="DEXHc_HFM1"/>
    <property type="match status" value="1"/>
</dbReference>
<evidence type="ECO:0000313" key="3">
    <source>
        <dbReference type="Proteomes" id="UP000261540"/>
    </source>
</evidence>
<dbReference type="GeneTree" id="ENSGT00550000074822"/>
<protein>
    <submittedName>
        <fullName evidence="2">Helicase for meiosis 1</fullName>
    </submittedName>
</protein>
<dbReference type="PANTHER" id="PTHR47835:SF3">
    <property type="entry name" value="HELICASE FOR MEIOSIS 1"/>
    <property type="match status" value="1"/>
</dbReference>
<reference evidence="2" key="2">
    <citation type="submission" date="2025-09" db="UniProtKB">
        <authorList>
            <consortium name="Ensembl"/>
        </authorList>
    </citation>
    <scope>IDENTIFICATION</scope>
</reference>
<dbReference type="GO" id="GO:0043138">
    <property type="term" value="F:3'-5' DNA helicase activity"/>
    <property type="evidence" value="ECO:0007669"/>
    <property type="project" value="UniProtKB-EC"/>
</dbReference>
<dbReference type="AlphaFoldDB" id="A0A3B3RIS3"/>
<reference evidence="2" key="1">
    <citation type="submission" date="2025-08" db="UniProtKB">
        <authorList>
            <consortium name="Ensembl"/>
        </authorList>
    </citation>
    <scope>IDENTIFICATION</scope>
</reference>
<dbReference type="Ensembl" id="ENSPKIT00000042773.1">
    <property type="protein sequence ID" value="ENSPKIP00000018243.1"/>
    <property type="gene ID" value="ENSPKIG00000003810.1"/>
</dbReference>
<dbReference type="InterPro" id="IPR052247">
    <property type="entry name" value="Meiotic_Crossover_Helicase"/>
</dbReference>
<accession>A0A3B3RIS3</accession>
<keyword evidence="3" id="KW-1185">Reference proteome</keyword>
<sequence>MLDSEDCTLSLESLFYERPVVLQAVVFCGVFIPNIYRKCQEQITWQSEPLLLSSEIPETQHLKGTAESLSCGVKLPMTDHLGCLAGKGLQPLKKVYTIQLKKQVCLPLVCLRKLCHILNEFIFKTTTYFTKGKMLKHKSLDMTCKAAQFRSVFKEFPYFNYVQSKALDDILYTSKNFVACAPTGSGKTVLFELAIIRLLMEVPAPWHSVKVVYMAPIKALCSQCYENWRQKFGSLGLNCKELTGDTEIDDFFEVQDAHVIMTTPEKWDSMTRKWRLSSPVQLVKLFLIDEIHVVKDSTRGATLEVVVSRMKTMNAYRDGGDHQSRLPMRFVAVSATIPNIADVSRCSDGRADGRGNCLGVIF</sequence>
<dbReference type="InterPro" id="IPR011545">
    <property type="entry name" value="DEAD/DEAH_box_helicase_dom"/>
</dbReference>
<dbReference type="Gene3D" id="3.40.50.300">
    <property type="entry name" value="P-loop containing nucleotide triphosphate hydrolases"/>
    <property type="match status" value="1"/>
</dbReference>
<dbReference type="InterPro" id="IPR027417">
    <property type="entry name" value="P-loop_NTPase"/>
</dbReference>
<dbReference type="InterPro" id="IPR014001">
    <property type="entry name" value="Helicase_ATP-bd"/>
</dbReference>
<dbReference type="PANTHER" id="PTHR47835">
    <property type="entry name" value="HFM1, ATP DEPENDENT DNA HELICASE HOMOLOG"/>
    <property type="match status" value="1"/>
</dbReference>
<dbReference type="Proteomes" id="UP000261540">
    <property type="component" value="Unplaced"/>
</dbReference>